<gene>
    <name evidence="1" type="ORF">SUZIE_133700</name>
</gene>
<proteinExistence type="predicted"/>
<keyword evidence="2" id="KW-1185">Reference proteome</keyword>
<comment type="caution">
    <text evidence="1">The sequence shown here is derived from an EMBL/GenBank/DDBJ whole genome shotgun (WGS) entry which is preliminary data.</text>
</comment>
<evidence type="ECO:0000313" key="1">
    <source>
        <dbReference type="EMBL" id="MBZ3875590.1"/>
    </source>
</evidence>
<reference evidence="1" key="1">
    <citation type="submission" date="2020-03" db="EMBL/GenBank/DDBJ databases">
        <title>Studies in the Genomics of Life Span.</title>
        <authorList>
            <person name="Glass D."/>
        </authorList>
    </citation>
    <scope>NUCLEOTIDE SEQUENCE</scope>
    <source>
        <strain evidence="1">SUZIE</strain>
        <tissue evidence="1">Muscle</tissue>
    </source>
</reference>
<dbReference type="AlphaFoldDB" id="A0AA41MP57"/>
<dbReference type="Proteomes" id="UP001166674">
    <property type="component" value="Unassembled WGS sequence"/>
</dbReference>
<evidence type="ECO:0000313" key="2">
    <source>
        <dbReference type="Proteomes" id="UP001166674"/>
    </source>
</evidence>
<dbReference type="EMBL" id="JAATJV010253100">
    <property type="protein sequence ID" value="MBZ3875590.1"/>
    <property type="molecule type" value="Genomic_DNA"/>
</dbReference>
<accession>A0AA41MP57</accession>
<keyword evidence="1" id="KW-0251">Elongation factor</keyword>
<keyword evidence="1" id="KW-0648">Protein biosynthesis</keyword>
<dbReference type="InterPro" id="IPR036282">
    <property type="entry name" value="Glutathione-S-Trfase_C_sf"/>
</dbReference>
<dbReference type="SUPFAM" id="SSF47616">
    <property type="entry name" value="GST C-terminal domain-like"/>
    <property type="match status" value="1"/>
</dbReference>
<protein>
    <submittedName>
        <fullName evidence="1">Elongation factor 1-beta</fullName>
    </submittedName>
</protein>
<sequence>MGFRDLKSPTGLQVLNDYLADKSFNEGYVPSESDVAVFEVVSDPSPVDLCHALRCIITSSLLKRKRPAFQE</sequence>
<organism evidence="1 2">
    <name type="scientific">Sciurus carolinensis</name>
    <name type="common">Eastern gray squirrel</name>
    <dbReference type="NCBI Taxonomy" id="30640"/>
    <lineage>
        <taxon>Eukaryota</taxon>
        <taxon>Metazoa</taxon>
        <taxon>Chordata</taxon>
        <taxon>Craniata</taxon>
        <taxon>Vertebrata</taxon>
        <taxon>Euteleostomi</taxon>
        <taxon>Mammalia</taxon>
        <taxon>Eutheria</taxon>
        <taxon>Euarchontoglires</taxon>
        <taxon>Glires</taxon>
        <taxon>Rodentia</taxon>
        <taxon>Sciuromorpha</taxon>
        <taxon>Sciuridae</taxon>
        <taxon>Sciurinae</taxon>
        <taxon>Sciurini</taxon>
        <taxon>Sciurus</taxon>
    </lineage>
</organism>
<dbReference type="GO" id="GO:0003746">
    <property type="term" value="F:translation elongation factor activity"/>
    <property type="evidence" value="ECO:0007669"/>
    <property type="project" value="UniProtKB-KW"/>
</dbReference>
<name>A0AA41MP57_SCICA</name>